<dbReference type="PANTHER" id="PTHR43591">
    <property type="entry name" value="METHYLTRANSFERASE"/>
    <property type="match status" value="1"/>
</dbReference>
<dbReference type="PANTHER" id="PTHR43591:SF24">
    <property type="entry name" value="2-METHOXY-6-POLYPRENYL-1,4-BENZOQUINOL METHYLASE, MITOCHONDRIAL"/>
    <property type="match status" value="1"/>
</dbReference>
<evidence type="ECO:0000256" key="1">
    <source>
        <dbReference type="SAM" id="MobiDB-lite"/>
    </source>
</evidence>
<feature type="region of interest" description="Disordered" evidence="1">
    <location>
        <begin position="1"/>
        <end position="34"/>
    </location>
</feature>
<dbReference type="GO" id="GO:0032259">
    <property type="term" value="P:methylation"/>
    <property type="evidence" value="ECO:0007669"/>
    <property type="project" value="UniProtKB-KW"/>
</dbReference>
<accession>A0A8H3LFM0</accession>
<feature type="compositionally biased region" description="Basic residues" evidence="1">
    <location>
        <begin position="1"/>
        <end position="14"/>
    </location>
</feature>
<proteinExistence type="predicted"/>
<dbReference type="Gene3D" id="3.40.50.150">
    <property type="entry name" value="Vaccinia Virus protein VP39"/>
    <property type="match status" value="1"/>
</dbReference>
<keyword evidence="3" id="KW-0808">Transferase</keyword>
<reference evidence="3" key="1">
    <citation type="submission" date="2019-10" db="EMBL/GenBank/DDBJ databases">
        <title>Conservation and host-specific expression of non-tandemly repeated heterogenous ribosome RNA gene in arbuscular mycorrhizal fungi.</title>
        <authorList>
            <person name="Maeda T."/>
            <person name="Kobayashi Y."/>
            <person name="Nakagawa T."/>
            <person name="Ezawa T."/>
            <person name="Yamaguchi K."/>
            <person name="Bino T."/>
            <person name="Nishimoto Y."/>
            <person name="Shigenobu S."/>
            <person name="Kawaguchi M."/>
        </authorList>
    </citation>
    <scope>NUCLEOTIDE SEQUENCE</scope>
    <source>
        <strain evidence="3">HR1</strain>
    </source>
</reference>
<dbReference type="Pfam" id="PF13649">
    <property type="entry name" value="Methyltransf_25"/>
    <property type="match status" value="1"/>
</dbReference>
<sequence length="313" mass="36044">MGQRLSKRIKRKKSLSQPRSIDSDTDSNSNTSTKIVLQEHERTSIYFTYLRGLFNSEFSAPIDDVLILNGKIMETACGSGSWIIDMALKYPNSEFIGLDLNPSPPPTILPKNTRFIKGNLQSIPYEDEEFDFLKTGELQVDFTEVEYKHAIDEMIRVTKRGGWIEINEPDIYPLKHAPNYAKIVESFYGLLALRGISVMTDKLQYILYSTKSLQDIQFDCKTINVGPQGGELGNQCAEIYAIYFKDLYGHELADHLGLTYDEYLQTLWKNAEEEMMNSCIEVKYYRVLEKQNITKIIKSFSRFTISQFRNLTI</sequence>
<feature type="domain" description="Methyltransferase" evidence="2">
    <location>
        <begin position="72"/>
        <end position="162"/>
    </location>
</feature>
<protein>
    <submittedName>
        <fullName evidence="3">S-adenosyl-L-methionine-dependent methyltransferase</fullName>
    </submittedName>
</protein>
<dbReference type="OrthoDB" id="2013972at2759"/>
<gene>
    <name evidence="3" type="ORF">RCL2_001329200</name>
</gene>
<evidence type="ECO:0000259" key="2">
    <source>
        <dbReference type="Pfam" id="PF13649"/>
    </source>
</evidence>
<dbReference type="AlphaFoldDB" id="A0A8H3LFM0"/>
<name>A0A8H3LFM0_9GLOM</name>
<organism evidence="3 4">
    <name type="scientific">Rhizophagus clarus</name>
    <dbReference type="NCBI Taxonomy" id="94130"/>
    <lineage>
        <taxon>Eukaryota</taxon>
        <taxon>Fungi</taxon>
        <taxon>Fungi incertae sedis</taxon>
        <taxon>Mucoromycota</taxon>
        <taxon>Glomeromycotina</taxon>
        <taxon>Glomeromycetes</taxon>
        <taxon>Glomerales</taxon>
        <taxon>Glomeraceae</taxon>
        <taxon>Rhizophagus</taxon>
    </lineage>
</organism>
<dbReference type="GO" id="GO:0008168">
    <property type="term" value="F:methyltransferase activity"/>
    <property type="evidence" value="ECO:0007669"/>
    <property type="project" value="UniProtKB-KW"/>
</dbReference>
<dbReference type="EMBL" id="BLAL01000160">
    <property type="protein sequence ID" value="GES86229.1"/>
    <property type="molecule type" value="Genomic_DNA"/>
</dbReference>
<dbReference type="InterPro" id="IPR029063">
    <property type="entry name" value="SAM-dependent_MTases_sf"/>
</dbReference>
<dbReference type="CDD" id="cd02440">
    <property type="entry name" value="AdoMet_MTases"/>
    <property type="match status" value="1"/>
</dbReference>
<dbReference type="InterPro" id="IPR041698">
    <property type="entry name" value="Methyltransf_25"/>
</dbReference>
<evidence type="ECO:0000313" key="4">
    <source>
        <dbReference type="Proteomes" id="UP000615446"/>
    </source>
</evidence>
<keyword evidence="3" id="KW-0489">Methyltransferase</keyword>
<dbReference type="Proteomes" id="UP000615446">
    <property type="component" value="Unassembled WGS sequence"/>
</dbReference>
<evidence type="ECO:0000313" key="3">
    <source>
        <dbReference type="EMBL" id="GES86229.1"/>
    </source>
</evidence>
<dbReference type="SUPFAM" id="SSF53335">
    <property type="entry name" value="S-adenosyl-L-methionine-dependent methyltransferases"/>
    <property type="match status" value="1"/>
</dbReference>
<comment type="caution">
    <text evidence="3">The sequence shown here is derived from an EMBL/GenBank/DDBJ whole genome shotgun (WGS) entry which is preliminary data.</text>
</comment>